<dbReference type="EMBL" id="JAJOZR010000008">
    <property type="protein sequence ID" value="MCD7110104.1"/>
    <property type="molecule type" value="Genomic_DNA"/>
</dbReference>
<accession>A0A9X1NUT7</accession>
<reference evidence="2" key="1">
    <citation type="submission" date="2021-12" db="EMBL/GenBank/DDBJ databases">
        <authorList>
            <person name="Li Y."/>
        </authorList>
    </citation>
    <scope>NUCLEOTIDE SEQUENCE</scope>
    <source>
        <strain evidence="2">DKSPLA3</strain>
    </source>
</reference>
<evidence type="ECO:0000313" key="2">
    <source>
        <dbReference type="EMBL" id="MCD7110104.1"/>
    </source>
</evidence>
<evidence type="ECO:0000313" key="3">
    <source>
        <dbReference type="Proteomes" id="UP001139089"/>
    </source>
</evidence>
<keyword evidence="1" id="KW-0472">Membrane</keyword>
<feature type="transmembrane region" description="Helical" evidence="1">
    <location>
        <begin position="12"/>
        <end position="29"/>
    </location>
</feature>
<keyword evidence="3" id="KW-1185">Reference proteome</keyword>
<comment type="caution">
    <text evidence="2">The sequence shown here is derived from an EMBL/GenBank/DDBJ whole genome shotgun (WGS) entry which is preliminary data.</text>
</comment>
<proteinExistence type="predicted"/>
<evidence type="ECO:0000256" key="1">
    <source>
        <dbReference type="SAM" id="Phobius"/>
    </source>
</evidence>
<organism evidence="2 3">
    <name type="scientific">Rhizobium quercicola</name>
    <dbReference type="NCBI Taxonomy" id="2901226"/>
    <lineage>
        <taxon>Bacteria</taxon>
        <taxon>Pseudomonadati</taxon>
        <taxon>Pseudomonadota</taxon>
        <taxon>Alphaproteobacteria</taxon>
        <taxon>Hyphomicrobiales</taxon>
        <taxon>Rhizobiaceae</taxon>
        <taxon>Rhizobium/Agrobacterium group</taxon>
        <taxon>Rhizobium</taxon>
    </lineage>
</organism>
<sequence length="157" mass="17869">MTDLINKPEWLALLGIFLSAIVGAIAYLFQKRADLKNHLQEIRRREYANYFGSLANKLHYQTISANNETEKLEYNKKHIDALGEMRRSYFVISVISSDAVCRNLFELQTCISAEESGRKENQVGIALAHLLKAIRNEGYGKSRLSIEEISYALATKI</sequence>
<gene>
    <name evidence="2" type="ORF">LRX75_13760</name>
</gene>
<dbReference type="Proteomes" id="UP001139089">
    <property type="component" value="Unassembled WGS sequence"/>
</dbReference>
<evidence type="ECO:0008006" key="4">
    <source>
        <dbReference type="Google" id="ProtNLM"/>
    </source>
</evidence>
<dbReference type="RefSeq" id="WP_231815249.1">
    <property type="nucleotide sequence ID" value="NZ_JAJOZR010000008.1"/>
</dbReference>
<keyword evidence="1" id="KW-0812">Transmembrane</keyword>
<name>A0A9X1NUT7_9HYPH</name>
<dbReference type="AlphaFoldDB" id="A0A9X1NUT7"/>
<protein>
    <recommendedName>
        <fullName evidence="4">DUF4760 domain-containing protein</fullName>
    </recommendedName>
</protein>
<keyword evidence="1" id="KW-1133">Transmembrane helix</keyword>